<organism evidence="7 8">
    <name type="scientific">Crassostrea virginica</name>
    <name type="common">Eastern oyster</name>
    <dbReference type="NCBI Taxonomy" id="6565"/>
    <lineage>
        <taxon>Eukaryota</taxon>
        <taxon>Metazoa</taxon>
        <taxon>Spiralia</taxon>
        <taxon>Lophotrochozoa</taxon>
        <taxon>Mollusca</taxon>
        <taxon>Bivalvia</taxon>
        <taxon>Autobranchia</taxon>
        <taxon>Pteriomorphia</taxon>
        <taxon>Ostreida</taxon>
        <taxon>Ostreoidea</taxon>
        <taxon>Ostreidae</taxon>
        <taxon>Crassostrea</taxon>
    </lineage>
</organism>
<feature type="domain" description="BAP29/BAP31 transmembrane" evidence="6">
    <location>
        <begin position="1"/>
        <end position="118"/>
    </location>
</feature>
<accession>A0A8B8BHA7</accession>
<feature type="transmembrane region" description="Helical" evidence="5">
    <location>
        <begin position="7"/>
        <end position="25"/>
    </location>
</feature>
<reference evidence="8" key="1">
    <citation type="submission" date="2025-08" db="UniProtKB">
        <authorList>
            <consortium name="RefSeq"/>
        </authorList>
    </citation>
    <scope>IDENTIFICATION</scope>
    <source>
        <tissue evidence="8">Whole sample</tissue>
    </source>
</reference>
<keyword evidence="7" id="KW-1185">Reference proteome</keyword>
<dbReference type="GO" id="GO:0006886">
    <property type="term" value="P:intracellular protein transport"/>
    <property type="evidence" value="ECO:0007669"/>
    <property type="project" value="UniProtKB-UniRule"/>
</dbReference>
<keyword evidence="5" id="KW-0256">Endoplasmic reticulum</keyword>
<keyword evidence="2 5" id="KW-0812">Transmembrane</keyword>
<dbReference type="GO" id="GO:0006888">
    <property type="term" value="P:endoplasmic reticulum to Golgi vesicle-mediated transport"/>
    <property type="evidence" value="ECO:0007669"/>
    <property type="project" value="UniProtKB-UniRule"/>
</dbReference>
<dbReference type="PANTHER" id="PTHR12701:SF20">
    <property type="entry name" value="ENDOPLASMIC RETICULUM TRANSMEMBRANE PROTEIN"/>
    <property type="match status" value="1"/>
</dbReference>
<dbReference type="GO" id="GO:0070973">
    <property type="term" value="P:protein localization to endoplasmic reticulum exit site"/>
    <property type="evidence" value="ECO:0007669"/>
    <property type="project" value="UniProtKB-UniRule"/>
</dbReference>
<evidence type="ECO:0000256" key="5">
    <source>
        <dbReference type="RuleBase" id="RU367026"/>
    </source>
</evidence>
<keyword evidence="3 5" id="KW-1133">Transmembrane helix</keyword>
<feature type="transmembrane region" description="Helical" evidence="5">
    <location>
        <begin position="102"/>
        <end position="123"/>
    </location>
</feature>
<dbReference type="GeneID" id="111110230"/>
<dbReference type="PANTHER" id="PTHR12701">
    <property type="entry name" value="BCR-ASSOCIATED PROTEIN, BAP"/>
    <property type="match status" value="1"/>
</dbReference>
<name>A0A8B8BHA7_CRAVI</name>
<protein>
    <recommendedName>
        <fullName evidence="5">Endoplasmic reticulum transmembrane protein</fullName>
    </recommendedName>
</protein>
<gene>
    <name evidence="8" type="primary">LOC111110230</name>
</gene>
<keyword evidence="5" id="KW-0813">Transport</keyword>
<evidence type="ECO:0000259" key="6">
    <source>
        <dbReference type="Pfam" id="PF05529"/>
    </source>
</evidence>
<keyword evidence="5" id="KW-0931">ER-Golgi transport</keyword>
<dbReference type="KEGG" id="cvn:111110230"/>
<evidence type="ECO:0000256" key="3">
    <source>
        <dbReference type="ARBA" id="ARBA00022989"/>
    </source>
</evidence>
<evidence type="ECO:0000313" key="8">
    <source>
        <dbReference type="RefSeq" id="XP_022302341.1"/>
    </source>
</evidence>
<dbReference type="OrthoDB" id="435607at2759"/>
<dbReference type="Proteomes" id="UP000694844">
    <property type="component" value="Chromosome 8"/>
</dbReference>
<dbReference type="InterPro" id="IPR040463">
    <property type="entry name" value="BAP29/BAP31_N"/>
</dbReference>
<comment type="similarity">
    <text evidence="5">Belongs to the BCAP29/BCAP31 family.</text>
</comment>
<keyword evidence="5" id="KW-0653">Protein transport</keyword>
<keyword evidence="4 5" id="KW-0472">Membrane</keyword>
<dbReference type="RefSeq" id="XP_022302341.1">
    <property type="nucleotide sequence ID" value="XM_022446633.1"/>
</dbReference>
<dbReference type="GO" id="GO:0005789">
    <property type="term" value="C:endoplasmic reticulum membrane"/>
    <property type="evidence" value="ECO:0007669"/>
    <property type="project" value="UniProtKB-SubCell"/>
</dbReference>
<evidence type="ECO:0000256" key="1">
    <source>
        <dbReference type="ARBA" id="ARBA00004141"/>
    </source>
</evidence>
<evidence type="ECO:0000256" key="4">
    <source>
        <dbReference type="ARBA" id="ARBA00023136"/>
    </source>
</evidence>
<sequence>MSLRWKFLVSFMYFEALILISLLLPNPSRDRVHPSIKKGPRIPDFAHDVHNSLTFIALIPFIDSVMKVYKLSITQRTNSPTPTATNLETEQLAKLFRAQRNLFISGFTIFLWIIIKMVSWKYISSEETEIVEDNRFKLG</sequence>
<evidence type="ECO:0000313" key="7">
    <source>
        <dbReference type="Proteomes" id="UP000694844"/>
    </source>
</evidence>
<dbReference type="AlphaFoldDB" id="A0A8B8BHA7"/>
<proteinExistence type="inferred from homology"/>
<comment type="function">
    <text evidence="5">May play a role in anterograde transport of membrane proteins from the endoplasmic reticulum to the Golgi.</text>
</comment>
<comment type="caution">
    <text evidence="5">Lacks conserved residue(s) required for the propagation of feature annotation.</text>
</comment>
<comment type="subcellular location">
    <subcellularLocation>
        <location evidence="5">Endoplasmic reticulum membrane</location>
        <topology evidence="5">Multi-pass membrane protein</topology>
    </subcellularLocation>
    <subcellularLocation>
        <location evidence="1">Membrane</location>
        <topology evidence="1">Multi-pass membrane protein</topology>
    </subcellularLocation>
</comment>
<dbReference type="Pfam" id="PF05529">
    <property type="entry name" value="Bap31"/>
    <property type="match status" value="1"/>
</dbReference>
<evidence type="ECO:0000256" key="2">
    <source>
        <dbReference type="ARBA" id="ARBA00022692"/>
    </source>
</evidence>
<dbReference type="InterPro" id="IPR008417">
    <property type="entry name" value="BAP29/BAP31"/>
</dbReference>